<name>A0A7Z0AAU8_9MICO</name>
<comment type="caution">
    <text evidence="1">The sequence shown here is derived from an EMBL/GenBank/DDBJ whole genome shotgun (WGS) entry which is preliminary data.</text>
</comment>
<dbReference type="InterPro" id="IPR040442">
    <property type="entry name" value="Pyrv_kinase-like_dom_sf"/>
</dbReference>
<dbReference type="EMBL" id="JACBZP010000001">
    <property type="protein sequence ID" value="NYI66253.1"/>
    <property type="molecule type" value="Genomic_DNA"/>
</dbReference>
<dbReference type="Gene3D" id="3.20.20.60">
    <property type="entry name" value="Phosphoenolpyruvate-binding domains"/>
    <property type="match status" value="1"/>
</dbReference>
<keyword evidence="1" id="KW-0456">Lyase</keyword>
<protein>
    <submittedName>
        <fullName evidence="1">2-methylisocitrate lyase-like PEP mutase family enzyme</fullName>
    </submittedName>
</protein>
<evidence type="ECO:0000313" key="2">
    <source>
        <dbReference type="Proteomes" id="UP000539111"/>
    </source>
</evidence>
<dbReference type="RefSeq" id="WP_179425465.1">
    <property type="nucleotide sequence ID" value="NZ_JACBZP010000001.1"/>
</dbReference>
<dbReference type="PANTHER" id="PTHR42905">
    <property type="entry name" value="PHOSPHOENOLPYRUVATE CARBOXYLASE"/>
    <property type="match status" value="1"/>
</dbReference>
<dbReference type="InterPro" id="IPR015813">
    <property type="entry name" value="Pyrv/PenolPyrv_kinase-like_dom"/>
</dbReference>
<dbReference type="Proteomes" id="UP000539111">
    <property type="component" value="Unassembled WGS sequence"/>
</dbReference>
<accession>A0A7Z0AAU8</accession>
<gene>
    <name evidence="1" type="ORF">BJY26_000559</name>
</gene>
<dbReference type="Pfam" id="PF13714">
    <property type="entry name" value="PEP_mutase"/>
    <property type="match status" value="1"/>
</dbReference>
<dbReference type="SUPFAM" id="SSF51621">
    <property type="entry name" value="Phosphoenolpyruvate/pyruvate domain"/>
    <property type="match status" value="1"/>
</dbReference>
<reference evidence="1 2" key="1">
    <citation type="submission" date="2020-07" db="EMBL/GenBank/DDBJ databases">
        <title>Sequencing the genomes of 1000 actinobacteria strains.</title>
        <authorList>
            <person name="Klenk H.-P."/>
        </authorList>
    </citation>
    <scope>NUCLEOTIDE SEQUENCE [LARGE SCALE GENOMIC DNA]</scope>
    <source>
        <strain evidence="1 2">DSM 26341</strain>
    </source>
</reference>
<sequence>MATHGDDNRTYTATAAEYTEACARFRRLHEPGHLLILPNAWDVTSARALMQAGFNAIGTTSLATAFGAGVEDGTGQTRDQTIDLARQLGRLKALVTVDIESGFSERDDEVAAVVRELAEAGIVGCNIEDGTSTGKLVPADRQIEKIRACREADADIFINARIDTYWVGSAEGDAAANEVLERARRYVDAGADGIFIPALADAAQIRAYCKEIPAPVNVLYSPAGLTVAELNDAGAARLSTGSFLFRHAISGAVEAVREIVGGALPGAEVPAYGEFLG</sequence>
<organism evidence="1 2">
    <name type="scientific">Spelaeicoccus albus</name>
    <dbReference type="NCBI Taxonomy" id="1280376"/>
    <lineage>
        <taxon>Bacteria</taxon>
        <taxon>Bacillati</taxon>
        <taxon>Actinomycetota</taxon>
        <taxon>Actinomycetes</taxon>
        <taxon>Micrococcales</taxon>
        <taxon>Brevibacteriaceae</taxon>
        <taxon>Spelaeicoccus</taxon>
    </lineage>
</organism>
<dbReference type="PANTHER" id="PTHR42905:SF16">
    <property type="entry name" value="CARBOXYPHOSPHONOENOLPYRUVATE PHOSPHONOMUTASE-LIKE PROTEIN (AFU_ORTHOLOGUE AFUA_5G07230)"/>
    <property type="match status" value="1"/>
</dbReference>
<dbReference type="GO" id="GO:0016829">
    <property type="term" value="F:lyase activity"/>
    <property type="evidence" value="ECO:0007669"/>
    <property type="project" value="UniProtKB-KW"/>
</dbReference>
<dbReference type="InterPro" id="IPR039556">
    <property type="entry name" value="ICL/PEPM"/>
</dbReference>
<proteinExistence type="predicted"/>
<dbReference type="AlphaFoldDB" id="A0A7Z0AAU8"/>
<dbReference type="CDD" id="cd00377">
    <property type="entry name" value="ICL_PEPM"/>
    <property type="match status" value="1"/>
</dbReference>
<evidence type="ECO:0000313" key="1">
    <source>
        <dbReference type="EMBL" id="NYI66253.1"/>
    </source>
</evidence>
<keyword evidence="2" id="KW-1185">Reference proteome</keyword>